<keyword evidence="3" id="KW-1185">Reference proteome</keyword>
<sequence>MRGLFTAYKSCISLWERLSVLDNTKPIKMVRLTTLFVLVLAIVSCVIAAPGRKHGSSATASHGSIGVGSVSGGKFGGGAFSIGHGGGSQGHGSGGSGGKHSSSNYGR</sequence>
<evidence type="ECO:0000256" key="1">
    <source>
        <dbReference type="SAM" id="MobiDB-lite"/>
    </source>
</evidence>
<proteinExistence type="predicted"/>
<name>A0A9P0BT24_CHRIL</name>
<gene>
    <name evidence="2" type="ORF">CINC_LOCUS5427</name>
</gene>
<dbReference type="AlphaFoldDB" id="A0A9P0BT24"/>
<accession>A0A9P0BT24</accession>
<feature type="compositionally biased region" description="Gly residues" evidence="1">
    <location>
        <begin position="81"/>
        <end position="98"/>
    </location>
</feature>
<feature type="region of interest" description="Disordered" evidence="1">
    <location>
        <begin position="81"/>
        <end position="107"/>
    </location>
</feature>
<evidence type="ECO:0000313" key="2">
    <source>
        <dbReference type="EMBL" id="CAH0592191.1"/>
    </source>
</evidence>
<evidence type="ECO:0000313" key="3">
    <source>
        <dbReference type="Proteomes" id="UP001154114"/>
    </source>
</evidence>
<dbReference type="EMBL" id="LR824005">
    <property type="protein sequence ID" value="CAH0592191.1"/>
    <property type="molecule type" value="Genomic_DNA"/>
</dbReference>
<organism evidence="2 3">
    <name type="scientific">Chrysodeixis includens</name>
    <name type="common">Soybean looper</name>
    <name type="synonym">Pseudoplusia includens</name>
    <dbReference type="NCBI Taxonomy" id="689277"/>
    <lineage>
        <taxon>Eukaryota</taxon>
        <taxon>Metazoa</taxon>
        <taxon>Ecdysozoa</taxon>
        <taxon>Arthropoda</taxon>
        <taxon>Hexapoda</taxon>
        <taxon>Insecta</taxon>
        <taxon>Pterygota</taxon>
        <taxon>Neoptera</taxon>
        <taxon>Endopterygota</taxon>
        <taxon>Lepidoptera</taxon>
        <taxon>Glossata</taxon>
        <taxon>Ditrysia</taxon>
        <taxon>Noctuoidea</taxon>
        <taxon>Noctuidae</taxon>
        <taxon>Plusiinae</taxon>
        <taxon>Chrysodeixis</taxon>
    </lineage>
</organism>
<protein>
    <submittedName>
        <fullName evidence="2">Uncharacterized protein</fullName>
    </submittedName>
</protein>
<reference evidence="2" key="1">
    <citation type="submission" date="2021-12" db="EMBL/GenBank/DDBJ databases">
        <authorList>
            <person name="King R."/>
        </authorList>
    </citation>
    <scope>NUCLEOTIDE SEQUENCE</scope>
</reference>
<dbReference type="Proteomes" id="UP001154114">
    <property type="component" value="Chromosome 2"/>
</dbReference>